<evidence type="ECO:0000256" key="2">
    <source>
        <dbReference type="ARBA" id="ARBA00022475"/>
    </source>
</evidence>
<keyword evidence="8" id="KW-1185">Reference proteome</keyword>
<dbReference type="GO" id="GO:0016746">
    <property type="term" value="F:acyltransferase activity"/>
    <property type="evidence" value="ECO:0007669"/>
    <property type="project" value="UniProtKB-KW"/>
</dbReference>
<dbReference type="Proteomes" id="UP000545507">
    <property type="component" value="Unassembled WGS sequence"/>
</dbReference>
<evidence type="ECO:0000256" key="4">
    <source>
        <dbReference type="ARBA" id="ARBA00022679"/>
    </source>
</evidence>
<evidence type="ECO:0000313" key="8">
    <source>
        <dbReference type="Proteomes" id="UP000545507"/>
    </source>
</evidence>
<evidence type="ECO:0000256" key="3">
    <source>
        <dbReference type="ARBA" id="ARBA00022519"/>
    </source>
</evidence>
<name>A0A7Y8KVJ4_9BURK</name>
<evidence type="ECO:0000256" key="1">
    <source>
        <dbReference type="ARBA" id="ARBA00004533"/>
    </source>
</evidence>
<dbReference type="Pfam" id="PF03279">
    <property type="entry name" value="Lip_A_acyltrans"/>
    <property type="match status" value="1"/>
</dbReference>
<gene>
    <name evidence="7" type="ORF">F3K02_02520</name>
</gene>
<dbReference type="GO" id="GO:0005886">
    <property type="term" value="C:plasma membrane"/>
    <property type="evidence" value="ECO:0007669"/>
    <property type="project" value="UniProtKB-SubCell"/>
</dbReference>
<reference evidence="7 8" key="1">
    <citation type="submission" date="2019-09" db="EMBL/GenBank/DDBJ databases">
        <title>Hydrogenophaga aromatica sp. nov., isolated from a para-xylene-degrading enrichment culture.</title>
        <authorList>
            <person name="Tancsics A."/>
            <person name="Banerjee S."/>
        </authorList>
    </citation>
    <scope>NUCLEOTIDE SEQUENCE [LARGE SCALE GENOMIC DNA]</scope>
    <source>
        <strain evidence="7 8">D2P1</strain>
    </source>
</reference>
<dbReference type="PANTHER" id="PTHR30606:SF9">
    <property type="entry name" value="LIPID A BIOSYNTHESIS LAUROYLTRANSFERASE"/>
    <property type="match status" value="1"/>
</dbReference>
<keyword evidence="5" id="KW-0472">Membrane</keyword>
<dbReference type="RefSeq" id="WP_177132991.1">
    <property type="nucleotide sequence ID" value="NZ_VYGV01000003.1"/>
</dbReference>
<comment type="caution">
    <text evidence="7">The sequence shown here is derived from an EMBL/GenBank/DDBJ whole genome shotgun (WGS) entry which is preliminary data.</text>
</comment>
<evidence type="ECO:0000313" key="7">
    <source>
        <dbReference type="EMBL" id="NWF44129.1"/>
    </source>
</evidence>
<keyword evidence="4 7" id="KW-0808">Transferase</keyword>
<proteinExistence type="predicted"/>
<evidence type="ECO:0000256" key="6">
    <source>
        <dbReference type="ARBA" id="ARBA00023315"/>
    </source>
</evidence>
<protein>
    <submittedName>
        <fullName evidence="7">Lipid A biosynthesis acyltransferase</fullName>
    </submittedName>
</protein>
<accession>A0A7Y8KVJ4</accession>
<dbReference type="PIRSF" id="PIRSF026649">
    <property type="entry name" value="MsbB"/>
    <property type="match status" value="1"/>
</dbReference>
<dbReference type="EMBL" id="VYGV01000003">
    <property type="protein sequence ID" value="NWF44129.1"/>
    <property type="molecule type" value="Genomic_DNA"/>
</dbReference>
<keyword evidence="3" id="KW-0997">Cell inner membrane</keyword>
<keyword evidence="2" id="KW-1003">Cell membrane</keyword>
<dbReference type="PANTHER" id="PTHR30606">
    <property type="entry name" value="LIPID A BIOSYNTHESIS LAUROYL ACYLTRANSFERASE"/>
    <property type="match status" value="1"/>
</dbReference>
<dbReference type="AlphaFoldDB" id="A0A7Y8KVJ4"/>
<organism evidence="7 8">
    <name type="scientific">Hydrogenophaga aromaticivorans</name>
    <dbReference type="NCBI Taxonomy" id="2610898"/>
    <lineage>
        <taxon>Bacteria</taxon>
        <taxon>Pseudomonadati</taxon>
        <taxon>Pseudomonadota</taxon>
        <taxon>Betaproteobacteria</taxon>
        <taxon>Burkholderiales</taxon>
        <taxon>Comamonadaceae</taxon>
        <taxon>Hydrogenophaga</taxon>
    </lineage>
</organism>
<evidence type="ECO:0000256" key="5">
    <source>
        <dbReference type="ARBA" id="ARBA00023136"/>
    </source>
</evidence>
<sequence length="308" mass="34580">MSTIPSPTHHSPSGTKTWGGRLGVGFMRLLARLPLSWVRGLGWLSGQVLHLVAARRRDIARTNWALCFPQNSEAERNRAVRRHFVYFAQSWLDRSWVWEASEAVTRRRLRLVGAVHELATDGPILVFAPHFVGLDAGGTALALGFPRRFISLYARQRNVAVDQWIRAGRLRYGSVRLVEKHQSMRSLVQALRAGEVLYLLPDMDMGPAESVFVPFFGVSTATVPTLPRLAQMGRARVVPVISRMTPSGYDVEVLPGWDGYPGGDAVADTALMNHHLEQMIATMPEQYYWVHKRFKTRPAGEASPYGRR</sequence>
<keyword evidence="6 7" id="KW-0012">Acyltransferase</keyword>
<comment type="subcellular location">
    <subcellularLocation>
        <location evidence="1">Cell inner membrane</location>
    </subcellularLocation>
</comment>
<dbReference type="GO" id="GO:0009247">
    <property type="term" value="P:glycolipid biosynthetic process"/>
    <property type="evidence" value="ECO:0007669"/>
    <property type="project" value="UniProtKB-ARBA"/>
</dbReference>
<dbReference type="InterPro" id="IPR004960">
    <property type="entry name" value="LipA_acyltrans"/>
</dbReference>
<dbReference type="CDD" id="cd07984">
    <property type="entry name" value="LPLAT_LABLAT-like"/>
    <property type="match status" value="1"/>
</dbReference>